<organism evidence="2 3">
    <name type="scientific">Nocardia implantans</name>
    <dbReference type="NCBI Taxonomy" id="3108168"/>
    <lineage>
        <taxon>Bacteria</taxon>
        <taxon>Bacillati</taxon>
        <taxon>Actinomycetota</taxon>
        <taxon>Actinomycetes</taxon>
        <taxon>Mycobacteriales</taxon>
        <taxon>Nocardiaceae</taxon>
        <taxon>Nocardia</taxon>
    </lineage>
</organism>
<gene>
    <name evidence="2" type="ORF">U3653_31860</name>
</gene>
<keyword evidence="3" id="KW-1185">Reference proteome</keyword>
<dbReference type="InterPro" id="IPR036388">
    <property type="entry name" value="WH-like_DNA-bd_sf"/>
</dbReference>
<dbReference type="EMBL" id="JAYKYQ010000020">
    <property type="protein sequence ID" value="MEB3514642.1"/>
    <property type="molecule type" value="Genomic_DNA"/>
</dbReference>
<dbReference type="SMART" id="SM00347">
    <property type="entry name" value="HTH_MARR"/>
    <property type="match status" value="1"/>
</dbReference>
<dbReference type="Gene3D" id="1.10.10.10">
    <property type="entry name" value="Winged helix-like DNA-binding domain superfamily/Winged helix DNA-binding domain"/>
    <property type="match status" value="1"/>
</dbReference>
<comment type="caution">
    <text evidence="2">The sequence shown here is derived from an EMBL/GenBank/DDBJ whole genome shotgun (WGS) entry which is preliminary data.</text>
</comment>
<dbReference type="CDD" id="cd00090">
    <property type="entry name" value="HTH_ARSR"/>
    <property type="match status" value="1"/>
</dbReference>
<dbReference type="RefSeq" id="WP_195080670.1">
    <property type="nucleotide sequence ID" value="NZ_JAYESH010000014.1"/>
</dbReference>
<evidence type="ECO:0000313" key="3">
    <source>
        <dbReference type="Proteomes" id="UP001348098"/>
    </source>
</evidence>
<protein>
    <submittedName>
        <fullName evidence="2">Helix-turn-helix domain-containing protein</fullName>
    </submittedName>
</protein>
<dbReference type="Proteomes" id="UP001348098">
    <property type="component" value="Unassembled WGS sequence"/>
</dbReference>
<dbReference type="InterPro" id="IPR011991">
    <property type="entry name" value="ArsR-like_HTH"/>
</dbReference>
<name>A0ABU6B4Y0_9NOCA</name>
<evidence type="ECO:0000313" key="2">
    <source>
        <dbReference type="EMBL" id="MEB3514642.1"/>
    </source>
</evidence>
<reference evidence="2 3" key="1">
    <citation type="submission" date="2023-12" db="EMBL/GenBank/DDBJ databases">
        <title>novel species in genus Nocarida.</title>
        <authorList>
            <person name="Li Z."/>
        </authorList>
    </citation>
    <scope>NUCLEOTIDE SEQUENCE [LARGE SCALE GENOMIC DNA]</scope>
    <source>
        <strain evidence="2 3">CDC186</strain>
    </source>
</reference>
<dbReference type="InterPro" id="IPR000835">
    <property type="entry name" value="HTH_MarR-typ"/>
</dbReference>
<dbReference type="Pfam" id="PF12802">
    <property type="entry name" value="MarR_2"/>
    <property type="match status" value="1"/>
</dbReference>
<accession>A0ABU6B4Y0</accession>
<sequence>MDGVELFLLGRALMKIGEQALPTAGLGGGHRPVLVVSSDILEHPDSTVGEIAARTGLPQSAVSTAVARLKEAGAIVSTVDPRDRRRTLIRAADEASPRVAEIRAAPVDQAVAAALPDDPATVREVLEAIATLTRHLRPRERRADL</sequence>
<feature type="domain" description="HTH marR-type" evidence="1">
    <location>
        <begin position="19"/>
        <end position="119"/>
    </location>
</feature>
<evidence type="ECO:0000259" key="1">
    <source>
        <dbReference type="SMART" id="SM00347"/>
    </source>
</evidence>
<proteinExistence type="predicted"/>
<dbReference type="InterPro" id="IPR036390">
    <property type="entry name" value="WH_DNA-bd_sf"/>
</dbReference>
<dbReference type="SUPFAM" id="SSF46785">
    <property type="entry name" value="Winged helix' DNA-binding domain"/>
    <property type="match status" value="1"/>
</dbReference>